<protein>
    <recommendedName>
        <fullName evidence="6">Xylanolytic transcriptional activator regulatory domain-containing protein</fullName>
    </recommendedName>
</protein>
<sequence length="397" mass="45652">MFDSVALNATLPLEVIRVIQLSRQSIDEIDTRYFNGLHLWVPFLCPRRFRRDLTNFQSIPTAEFSLIIFCMSLITYDPRQYNPPPIGHDTLYFHAKTLFTQLQVSRRPSIQLIQAGILIAIYEYAHGRPDSALASIDICARMAYKAGIHQKPENPGWNEAWNTWWAIRIFERVFYCETTLTDLPLISSPPAEAELLPCESRDFEGEENPILSCQGFPVNLVGIGCFGRAAQATYLLDRVIQMIKCTEPTDLKSRIVALDQKLLRLLATTMDRCHDHRRGHCGAVCISIRALFILHQHVLHLNTTHIASECRQHSQSALDTVTQMILDIARNHHRIHGPDVDAISPVYNYIVRHTLQYLYEKRYPDSDAWFQESDTLRQSLAKLNRRWPVDPGISFEL</sequence>
<organism evidence="7 8">
    <name type="scientific">Massariosphaeria phaeospora</name>
    <dbReference type="NCBI Taxonomy" id="100035"/>
    <lineage>
        <taxon>Eukaryota</taxon>
        <taxon>Fungi</taxon>
        <taxon>Dikarya</taxon>
        <taxon>Ascomycota</taxon>
        <taxon>Pezizomycotina</taxon>
        <taxon>Dothideomycetes</taxon>
        <taxon>Pleosporomycetidae</taxon>
        <taxon>Pleosporales</taxon>
        <taxon>Pleosporales incertae sedis</taxon>
        <taxon>Massariosphaeria</taxon>
    </lineage>
</organism>
<evidence type="ECO:0000256" key="5">
    <source>
        <dbReference type="ARBA" id="ARBA00023242"/>
    </source>
</evidence>
<accession>A0A7C8IFA8</accession>
<dbReference type="PANTHER" id="PTHR47338">
    <property type="entry name" value="ZN(II)2CYS6 TRANSCRIPTION FACTOR (EUROFUNG)-RELATED"/>
    <property type="match status" value="1"/>
</dbReference>
<dbReference type="GO" id="GO:0005634">
    <property type="term" value="C:nucleus"/>
    <property type="evidence" value="ECO:0007669"/>
    <property type="project" value="UniProtKB-SubCell"/>
</dbReference>
<evidence type="ECO:0000256" key="3">
    <source>
        <dbReference type="ARBA" id="ARBA00023015"/>
    </source>
</evidence>
<gene>
    <name evidence="7" type="ORF">BDV95DRAFT_15516</name>
</gene>
<dbReference type="CDD" id="cd12148">
    <property type="entry name" value="fungal_TF_MHR"/>
    <property type="match status" value="1"/>
</dbReference>
<keyword evidence="3" id="KW-0805">Transcription regulation</keyword>
<dbReference type="OrthoDB" id="3862662at2759"/>
<keyword evidence="2" id="KW-0479">Metal-binding</keyword>
<name>A0A7C8IFA8_9PLEO</name>
<dbReference type="Pfam" id="PF04082">
    <property type="entry name" value="Fungal_trans"/>
    <property type="match status" value="1"/>
</dbReference>
<keyword evidence="5" id="KW-0539">Nucleus</keyword>
<comment type="subcellular location">
    <subcellularLocation>
        <location evidence="1">Nucleus</location>
    </subcellularLocation>
</comment>
<reference evidence="7 8" key="1">
    <citation type="submission" date="2020-01" db="EMBL/GenBank/DDBJ databases">
        <authorList>
            <consortium name="DOE Joint Genome Institute"/>
            <person name="Haridas S."/>
            <person name="Albert R."/>
            <person name="Binder M."/>
            <person name="Bloem J."/>
            <person name="Labutti K."/>
            <person name="Salamov A."/>
            <person name="Andreopoulos B."/>
            <person name="Baker S.E."/>
            <person name="Barry K."/>
            <person name="Bills G."/>
            <person name="Bluhm B.H."/>
            <person name="Cannon C."/>
            <person name="Castanera R."/>
            <person name="Culley D.E."/>
            <person name="Daum C."/>
            <person name="Ezra D."/>
            <person name="Gonzalez J.B."/>
            <person name="Henrissat B."/>
            <person name="Kuo A."/>
            <person name="Liang C."/>
            <person name="Lipzen A."/>
            <person name="Lutzoni F."/>
            <person name="Magnuson J."/>
            <person name="Mondo S."/>
            <person name="Nolan M."/>
            <person name="Ohm R."/>
            <person name="Pangilinan J."/>
            <person name="Park H.-J.H."/>
            <person name="Ramirez L."/>
            <person name="Alfaro M."/>
            <person name="Sun H."/>
            <person name="Tritt A."/>
            <person name="Yoshinaga Y."/>
            <person name="Zwiers L.-H.L."/>
            <person name="Turgeon B.G."/>
            <person name="Goodwin S.B."/>
            <person name="Spatafora J.W."/>
            <person name="Crous P.W."/>
            <person name="Grigoriev I.V."/>
        </authorList>
    </citation>
    <scope>NUCLEOTIDE SEQUENCE [LARGE SCALE GENOMIC DNA]</scope>
    <source>
        <strain evidence="7 8">CBS 611.86</strain>
    </source>
</reference>
<dbReference type="GO" id="GO:0003677">
    <property type="term" value="F:DNA binding"/>
    <property type="evidence" value="ECO:0007669"/>
    <property type="project" value="InterPro"/>
</dbReference>
<dbReference type="GO" id="GO:0008270">
    <property type="term" value="F:zinc ion binding"/>
    <property type="evidence" value="ECO:0007669"/>
    <property type="project" value="InterPro"/>
</dbReference>
<keyword evidence="4" id="KW-0804">Transcription</keyword>
<dbReference type="PANTHER" id="PTHR47338:SF20">
    <property type="entry name" value="ZN(II)2CYS6 TRANSCRIPTION FACTOR (EUROFUNG)"/>
    <property type="match status" value="1"/>
</dbReference>
<evidence type="ECO:0000256" key="4">
    <source>
        <dbReference type="ARBA" id="ARBA00023163"/>
    </source>
</evidence>
<dbReference type="GO" id="GO:0006351">
    <property type="term" value="P:DNA-templated transcription"/>
    <property type="evidence" value="ECO:0007669"/>
    <property type="project" value="InterPro"/>
</dbReference>
<evidence type="ECO:0000256" key="1">
    <source>
        <dbReference type="ARBA" id="ARBA00004123"/>
    </source>
</evidence>
<evidence type="ECO:0000313" key="7">
    <source>
        <dbReference type="EMBL" id="KAF2878214.1"/>
    </source>
</evidence>
<dbReference type="Proteomes" id="UP000481861">
    <property type="component" value="Unassembled WGS sequence"/>
</dbReference>
<proteinExistence type="predicted"/>
<dbReference type="GO" id="GO:0000981">
    <property type="term" value="F:DNA-binding transcription factor activity, RNA polymerase II-specific"/>
    <property type="evidence" value="ECO:0007669"/>
    <property type="project" value="InterPro"/>
</dbReference>
<dbReference type="AlphaFoldDB" id="A0A7C8IFA8"/>
<dbReference type="InterPro" id="IPR007219">
    <property type="entry name" value="XnlR_reg_dom"/>
</dbReference>
<dbReference type="EMBL" id="JAADJZ010000001">
    <property type="protein sequence ID" value="KAF2878214.1"/>
    <property type="molecule type" value="Genomic_DNA"/>
</dbReference>
<dbReference type="InterPro" id="IPR050815">
    <property type="entry name" value="TF_fung"/>
</dbReference>
<keyword evidence="8" id="KW-1185">Reference proteome</keyword>
<comment type="caution">
    <text evidence="7">The sequence shown here is derived from an EMBL/GenBank/DDBJ whole genome shotgun (WGS) entry which is preliminary data.</text>
</comment>
<evidence type="ECO:0000256" key="2">
    <source>
        <dbReference type="ARBA" id="ARBA00022723"/>
    </source>
</evidence>
<evidence type="ECO:0000259" key="6">
    <source>
        <dbReference type="Pfam" id="PF04082"/>
    </source>
</evidence>
<feature type="domain" description="Xylanolytic transcriptional activator regulatory" evidence="6">
    <location>
        <begin position="32"/>
        <end position="176"/>
    </location>
</feature>
<evidence type="ECO:0000313" key="8">
    <source>
        <dbReference type="Proteomes" id="UP000481861"/>
    </source>
</evidence>